<dbReference type="PANTHER" id="PTHR43774:SF1">
    <property type="entry name" value="PEPTIDE METHIONINE SULFOXIDE REDUCTASE MSRA 2"/>
    <property type="match status" value="1"/>
</dbReference>
<dbReference type="InterPro" id="IPR002569">
    <property type="entry name" value="Met_Sox_Rdtase_MsrA_dom"/>
</dbReference>
<sequence length="347" mass="38661">MEGHKPVNIAHAGSAAKYETAVFAGGCFWQFEPYFENLKGVLSVSAGYTGGHTQNPTYNEVSSGGTGHLESVEIHYNPSQISYDELLQVFWRSIDPTNADGQFDNLGPQYHTAVFYNSKEQEADAKASRDALAASGKFDKPIVTEIAAATKFYMAEEEHQDYYKKNPIRYKLTQFVSGRDAFLNRTWGTDHTVAVAAQAGDKKNFNKAERLAALTPIQYAVTQNDVDELPFENEYWDNRQEGIYVDIVSGEPLFSSKDKFDAGTGWPSFTQPLDKEHVVLKEKGGLFSKVTQVRSLDADSFLGDLFKDGPEPTGLRYCINSAALKFIPKDELAAKDYGIYTAQFEEQ</sequence>
<name>A0ABW3URP6_9BACL</name>
<accession>A0ABW3URP6</accession>
<dbReference type="Proteomes" id="UP001597180">
    <property type="component" value="Unassembled WGS sequence"/>
</dbReference>
<dbReference type="RefSeq" id="WP_345587992.1">
    <property type="nucleotide sequence ID" value="NZ_BAABJG010000014.1"/>
</dbReference>
<dbReference type="InterPro" id="IPR002579">
    <property type="entry name" value="Met_Sox_Rdtase_MsrB_dom"/>
</dbReference>
<dbReference type="EC" id="1.8.4.11" evidence="7"/>
<evidence type="ECO:0000256" key="6">
    <source>
        <dbReference type="ARBA" id="ARBA00048782"/>
    </source>
</evidence>
<dbReference type="EMBL" id="JBHTLU010000036">
    <property type="protein sequence ID" value="MFD1223598.1"/>
    <property type="molecule type" value="Genomic_DNA"/>
</dbReference>
<evidence type="ECO:0000256" key="7">
    <source>
        <dbReference type="HAMAP-Rule" id="MF_01401"/>
    </source>
</evidence>
<dbReference type="PANTHER" id="PTHR43774">
    <property type="entry name" value="PEPTIDE METHIONINE SULFOXIDE REDUCTASE"/>
    <property type="match status" value="1"/>
</dbReference>
<dbReference type="InterPro" id="IPR011057">
    <property type="entry name" value="Mss4-like_sf"/>
</dbReference>
<dbReference type="Gene3D" id="3.30.1060.10">
    <property type="entry name" value="Peptide methionine sulphoxide reductase MsrA"/>
    <property type="match status" value="1"/>
</dbReference>
<dbReference type="Pfam" id="PF01625">
    <property type="entry name" value="PMSR"/>
    <property type="match status" value="1"/>
</dbReference>
<evidence type="ECO:0000256" key="3">
    <source>
        <dbReference type="ARBA" id="ARBA00023268"/>
    </source>
</evidence>
<dbReference type="SUPFAM" id="SSF55068">
    <property type="entry name" value="Peptide methionine sulfoxide reductase"/>
    <property type="match status" value="1"/>
</dbReference>
<dbReference type="HAMAP" id="MF_01401">
    <property type="entry name" value="MsrA"/>
    <property type="match status" value="1"/>
</dbReference>
<comment type="similarity">
    <text evidence="1 7">Belongs to the MsrA Met sulfoxide reductase family.</text>
</comment>
<keyword evidence="2 7" id="KW-0560">Oxidoreductase</keyword>
<evidence type="ECO:0000256" key="2">
    <source>
        <dbReference type="ARBA" id="ARBA00023002"/>
    </source>
</evidence>
<evidence type="ECO:0000313" key="9">
    <source>
        <dbReference type="EMBL" id="MFD1223598.1"/>
    </source>
</evidence>
<dbReference type="GO" id="GO:0008113">
    <property type="term" value="F:peptide-methionine (S)-S-oxide reductase activity"/>
    <property type="evidence" value="ECO:0007669"/>
    <property type="project" value="UniProtKB-EC"/>
</dbReference>
<evidence type="ECO:0000313" key="10">
    <source>
        <dbReference type="Proteomes" id="UP001597180"/>
    </source>
</evidence>
<feature type="active site" evidence="7">
    <location>
        <position position="27"/>
    </location>
</feature>
<feature type="domain" description="MsrB" evidence="8">
    <location>
        <begin position="207"/>
        <end position="329"/>
    </location>
</feature>
<gene>
    <name evidence="7 9" type="primary">msrA</name>
    <name evidence="9" type="ORF">ACFQ4B_26100</name>
</gene>
<reference evidence="10" key="1">
    <citation type="journal article" date="2019" name="Int. J. Syst. Evol. Microbiol.">
        <title>The Global Catalogue of Microorganisms (GCM) 10K type strain sequencing project: providing services to taxonomists for standard genome sequencing and annotation.</title>
        <authorList>
            <consortium name="The Broad Institute Genomics Platform"/>
            <consortium name="The Broad Institute Genome Sequencing Center for Infectious Disease"/>
            <person name="Wu L."/>
            <person name="Ma J."/>
        </authorList>
    </citation>
    <scope>NUCLEOTIDE SEQUENCE [LARGE SCALE GENOMIC DNA]</scope>
    <source>
        <strain evidence="10">CCUG 53270</strain>
    </source>
</reference>
<evidence type="ECO:0000256" key="1">
    <source>
        <dbReference type="ARBA" id="ARBA00005591"/>
    </source>
</evidence>
<dbReference type="NCBIfam" id="TIGR00357">
    <property type="entry name" value="peptide-methionine (R)-S-oxide reductase MsrB"/>
    <property type="match status" value="1"/>
</dbReference>
<dbReference type="Pfam" id="PF01641">
    <property type="entry name" value="SelR"/>
    <property type="match status" value="1"/>
</dbReference>
<dbReference type="SUPFAM" id="SSF51316">
    <property type="entry name" value="Mss4-like"/>
    <property type="match status" value="1"/>
</dbReference>
<keyword evidence="10" id="KW-1185">Reference proteome</keyword>
<dbReference type="Gene3D" id="2.170.150.20">
    <property type="entry name" value="Peptide methionine sulfoxide reductase"/>
    <property type="match status" value="1"/>
</dbReference>
<organism evidence="9 10">
    <name type="scientific">Paenibacillus vulneris</name>
    <dbReference type="NCBI Taxonomy" id="1133364"/>
    <lineage>
        <taxon>Bacteria</taxon>
        <taxon>Bacillati</taxon>
        <taxon>Bacillota</taxon>
        <taxon>Bacilli</taxon>
        <taxon>Bacillales</taxon>
        <taxon>Paenibacillaceae</taxon>
        <taxon>Paenibacillus</taxon>
    </lineage>
</organism>
<protein>
    <recommendedName>
        <fullName evidence="7">Peptide methionine sulfoxide reductase MsrA</fullName>
        <shortName evidence="7">Protein-methionine-S-oxide reductase</shortName>
        <ecNumber evidence="7">1.8.4.11</ecNumber>
    </recommendedName>
    <alternativeName>
        <fullName evidence="7">Peptide-methionine (S)-S-oxide reductase</fullName>
        <shortName evidence="7">Peptide Met(O) reductase</shortName>
    </alternativeName>
</protein>
<dbReference type="PROSITE" id="PS51790">
    <property type="entry name" value="MSRB"/>
    <property type="match status" value="1"/>
</dbReference>
<dbReference type="InterPro" id="IPR036509">
    <property type="entry name" value="Met_Sox_Rdtase_MsrA_sf"/>
</dbReference>
<proteinExistence type="inferred from homology"/>
<comment type="catalytic activity">
    <reaction evidence="5">
        <text>L-methionyl-[protein] + [thioredoxin]-disulfide + H2O = L-methionyl-(R)-S-oxide-[protein] + [thioredoxin]-dithiol</text>
        <dbReference type="Rhea" id="RHEA:24164"/>
        <dbReference type="Rhea" id="RHEA-COMP:10698"/>
        <dbReference type="Rhea" id="RHEA-COMP:10700"/>
        <dbReference type="Rhea" id="RHEA-COMP:12313"/>
        <dbReference type="Rhea" id="RHEA-COMP:12314"/>
        <dbReference type="ChEBI" id="CHEBI:15377"/>
        <dbReference type="ChEBI" id="CHEBI:16044"/>
        <dbReference type="ChEBI" id="CHEBI:29950"/>
        <dbReference type="ChEBI" id="CHEBI:45764"/>
        <dbReference type="ChEBI" id="CHEBI:50058"/>
        <dbReference type="EC" id="1.8.4.12"/>
    </reaction>
</comment>
<comment type="caution">
    <text evidence="9">The sequence shown here is derived from an EMBL/GenBank/DDBJ whole genome shotgun (WGS) entry which is preliminary data.</text>
</comment>
<evidence type="ECO:0000256" key="4">
    <source>
        <dbReference type="ARBA" id="ARBA00047806"/>
    </source>
</evidence>
<comment type="catalytic activity">
    <reaction evidence="4 7">
        <text>L-methionyl-[protein] + [thioredoxin]-disulfide + H2O = L-methionyl-(S)-S-oxide-[protein] + [thioredoxin]-dithiol</text>
        <dbReference type="Rhea" id="RHEA:14217"/>
        <dbReference type="Rhea" id="RHEA-COMP:10698"/>
        <dbReference type="Rhea" id="RHEA-COMP:10700"/>
        <dbReference type="Rhea" id="RHEA-COMP:12313"/>
        <dbReference type="Rhea" id="RHEA-COMP:12315"/>
        <dbReference type="ChEBI" id="CHEBI:15377"/>
        <dbReference type="ChEBI" id="CHEBI:16044"/>
        <dbReference type="ChEBI" id="CHEBI:29950"/>
        <dbReference type="ChEBI" id="CHEBI:44120"/>
        <dbReference type="ChEBI" id="CHEBI:50058"/>
        <dbReference type="EC" id="1.8.4.11"/>
    </reaction>
</comment>
<evidence type="ECO:0000256" key="5">
    <source>
        <dbReference type="ARBA" id="ARBA00048488"/>
    </source>
</evidence>
<comment type="function">
    <text evidence="7">Has an important function as a repair enzyme for proteins that have been inactivated by oxidation. Catalyzes the reversible oxidation-reduction of methionine sulfoxide in proteins to methionine.</text>
</comment>
<keyword evidence="3" id="KW-0511">Multifunctional enzyme</keyword>
<evidence type="ECO:0000259" key="8">
    <source>
        <dbReference type="PROSITE" id="PS51790"/>
    </source>
</evidence>
<dbReference type="NCBIfam" id="TIGR00401">
    <property type="entry name" value="msrA"/>
    <property type="match status" value="1"/>
</dbReference>
<comment type="catalytic activity">
    <reaction evidence="6 7">
        <text>[thioredoxin]-disulfide + L-methionine + H2O = L-methionine (S)-S-oxide + [thioredoxin]-dithiol</text>
        <dbReference type="Rhea" id="RHEA:19993"/>
        <dbReference type="Rhea" id="RHEA-COMP:10698"/>
        <dbReference type="Rhea" id="RHEA-COMP:10700"/>
        <dbReference type="ChEBI" id="CHEBI:15377"/>
        <dbReference type="ChEBI" id="CHEBI:29950"/>
        <dbReference type="ChEBI" id="CHEBI:50058"/>
        <dbReference type="ChEBI" id="CHEBI:57844"/>
        <dbReference type="ChEBI" id="CHEBI:58772"/>
        <dbReference type="EC" id="1.8.4.11"/>
    </reaction>
</comment>